<keyword evidence="9 11" id="KW-0456">Lyase</keyword>
<dbReference type="Proteomes" id="UP000039217">
    <property type="component" value="Unassembled WGS sequence"/>
</dbReference>
<evidence type="ECO:0000256" key="3">
    <source>
        <dbReference type="ARBA" id="ARBA00009604"/>
    </source>
</evidence>
<proteinExistence type="inferred from homology"/>
<dbReference type="InterPro" id="IPR020809">
    <property type="entry name" value="Enolase_CS"/>
</dbReference>
<organism evidence="11 12">
    <name type="scientific">Mycobacterium tuberculosis</name>
    <dbReference type="NCBI Taxonomy" id="1773"/>
    <lineage>
        <taxon>Bacteria</taxon>
        <taxon>Bacillati</taxon>
        <taxon>Actinomycetota</taxon>
        <taxon>Actinomycetes</taxon>
        <taxon>Mycobacteriales</taxon>
        <taxon>Mycobacteriaceae</taxon>
        <taxon>Mycobacterium</taxon>
        <taxon>Mycobacterium tuberculosis complex</taxon>
    </lineage>
</organism>
<comment type="cofactor">
    <cofactor evidence="1">
        <name>Mg(2+)</name>
        <dbReference type="ChEBI" id="CHEBI:18420"/>
    </cofactor>
</comment>
<dbReference type="GO" id="GO:0006096">
    <property type="term" value="P:glycolytic process"/>
    <property type="evidence" value="ECO:0007669"/>
    <property type="project" value="UniProtKB-UniPathway"/>
</dbReference>
<evidence type="ECO:0000313" key="12">
    <source>
        <dbReference type="Proteomes" id="UP000039217"/>
    </source>
</evidence>
<dbReference type="Gene3D" id="3.20.20.120">
    <property type="entry name" value="Enolase-like C-terminal domain"/>
    <property type="match status" value="1"/>
</dbReference>
<keyword evidence="6" id="KW-0964">Secreted</keyword>
<dbReference type="SUPFAM" id="SSF51604">
    <property type="entry name" value="Enolase C-terminal domain-like"/>
    <property type="match status" value="1"/>
</dbReference>
<dbReference type="AlphaFoldDB" id="A0A655G0Z2"/>
<dbReference type="GO" id="GO:0004634">
    <property type="term" value="F:phosphopyruvate hydratase activity"/>
    <property type="evidence" value="ECO:0007669"/>
    <property type="project" value="UniProtKB-EC"/>
</dbReference>
<keyword evidence="7" id="KW-0460">Magnesium</keyword>
<comment type="pathway">
    <text evidence="2">Carbohydrate degradation; glycolysis; pyruvate from D-glyceraldehyde 3-phosphate: step 4/5.</text>
</comment>
<evidence type="ECO:0000259" key="10">
    <source>
        <dbReference type="SMART" id="SM01192"/>
    </source>
</evidence>
<keyword evidence="8" id="KW-0324">Glycolysis</keyword>
<evidence type="ECO:0000256" key="9">
    <source>
        <dbReference type="ARBA" id="ARBA00023239"/>
    </source>
</evidence>
<feature type="domain" description="Enolase C-terminal TIM barrel" evidence="10">
    <location>
        <begin position="1"/>
        <end position="96"/>
    </location>
</feature>
<evidence type="ECO:0000256" key="7">
    <source>
        <dbReference type="ARBA" id="ARBA00022842"/>
    </source>
</evidence>
<comment type="similarity">
    <text evidence="3">Belongs to the enolase family.</text>
</comment>
<dbReference type="UniPathway" id="UPA00109">
    <property type="reaction ID" value="UER00187"/>
</dbReference>
<dbReference type="GO" id="GO:0000287">
    <property type="term" value="F:magnesium ion binding"/>
    <property type="evidence" value="ECO:0007669"/>
    <property type="project" value="InterPro"/>
</dbReference>
<dbReference type="PANTHER" id="PTHR11902:SF1">
    <property type="entry name" value="ENOLASE"/>
    <property type="match status" value="1"/>
</dbReference>
<dbReference type="InterPro" id="IPR036849">
    <property type="entry name" value="Enolase-like_C_sf"/>
</dbReference>
<accession>A0A655G0Z2</accession>
<evidence type="ECO:0000313" key="11">
    <source>
        <dbReference type="EMBL" id="CNX26657.1"/>
    </source>
</evidence>
<evidence type="ECO:0000256" key="4">
    <source>
        <dbReference type="ARBA" id="ARBA00012058"/>
    </source>
</evidence>
<dbReference type="GO" id="GO:0000015">
    <property type="term" value="C:phosphopyruvate hydratase complex"/>
    <property type="evidence" value="ECO:0007669"/>
    <property type="project" value="InterPro"/>
</dbReference>
<evidence type="ECO:0000256" key="2">
    <source>
        <dbReference type="ARBA" id="ARBA00005031"/>
    </source>
</evidence>
<dbReference type="Pfam" id="PF00113">
    <property type="entry name" value="Enolase_C"/>
    <property type="match status" value="1"/>
</dbReference>
<evidence type="ECO:0000256" key="1">
    <source>
        <dbReference type="ARBA" id="ARBA00001946"/>
    </source>
</evidence>
<sequence length="102" mass="10931">MANALLVKVNQIGTLTETLDAVTLAHHGGYRTMISHRSGETEDTMIADLAVAIGSGQIKTGAPARSERVAKYNQLLRIEEALGDAARYAGDLAFPRFACETK</sequence>
<dbReference type="SMART" id="SM01192">
    <property type="entry name" value="Enolase_C"/>
    <property type="match status" value="1"/>
</dbReference>
<dbReference type="PROSITE" id="PS00164">
    <property type="entry name" value="ENOLASE"/>
    <property type="match status" value="1"/>
</dbReference>
<gene>
    <name evidence="11" type="primary">eno</name>
    <name evidence="11" type="ORF">ERS007661_04551</name>
</gene>
<dbReference type="InterPro" id="IPR020810">
    <property type="entry name" value="Enolase_C"/>
</dbReference>
<name>A0A655G0Z2_MYCTX</name>
<evidence type="ECO:0000256" key="5">
    <source>
        <dbReference type="ARBA" id="ARBA00017068"/>
    </source>
</evidence>
<protein>
    <recommendedName>
        <fullName evidence="5">Enolase</fullName>
        <ecNumber evidence="4">4.2.1.11</ecNumber>
    </recommendedName>
</protein>
<dbReference type="EC" id="4.2.1.11" evidence="4"/>
<dbReference type="InterPro" id="IPR000941">
    <property type="entry name" value="Enolase"/>
</dbReference>
<reference evidence="11 12" key="1">
    <citation type="submission" date="2015-03" db="EMBL/GenBank/DDBJ databases">
        <authorList>
            <consortium name="Pathogen Informatics"/>
        </authorList>
    </citation>
    <scope>NUCLEOTIDE SEQUENCE [LARGE SCALE GENOMIC DNA]</scope>
    <source>
        <strain evidence="11 12">D00501624</strain>
    </source>
</reference>
<evidence type="ECO:0000256" key="8">
    <source>
        <dbReference type="ARBA" id="ARBA00023152"/>
    </source>
</evidence>
<dbReference type="PANTHER" id="PTHR11902">
    <property type="entry name" value="ENOLASE"/>
    <property type="match status" value="1"/>
</dbReference>
<evidence type="ECO:0000256" key="6">
    <source>
        <dbReference type="ARBA" id="ARBA00022525"/>
    </source>
</evidence>
<dbReference type="EMBL" id="CQQC01002879">
    <property type="protein sequence ID" value="CNX26657.1"/>
    <property type="molecule type" value="Genomic_DNA"/>
</dbReference>